<dbReference type="PANTHER" id="PTHR10300:SF14">
    <property type="entry name" value="PROTEIN SARAH"/>
    <property type="match status" value="1"/>
</dbReference>
<dbReference type="AlphaFoldDB" id="A0A6G1HW07"/>
<keyword evidence="4" id="KW-1185">Reference proteome</keyword>
<dbReference type="Proteomes" id="UP000799640">
    <property type="component" value="Unassembled WGS sequence"/>
</dbReference>
<dbReference type="Pfam" id="PF04847">
    <property type="entry name" value="Calcipressin"/>
    <property type="match status" value="1"/>
</dbReference>
<organism evidence="3 4">
    <name type="scientific">Trichodelitschia bisporula</name>
    <dbReference type="NCBI Taxonomy" id="703511"/>
    <lineage>
        <taxon>Eukaryota</taxon>
        <taxon>Fungi</taxon>
        <taxon>Dikarya</taxon>
        <taxon>Ascomycota</taxon>
        <taxon>Pezizomycotina</taxon>
        <taxon>Dothideomycetes</taxon>
        <taxon>Dothideomycetes incertae sedis</taxon>
        <taxon>Phaeotrichales</taxon>
        <taxon>Phaeotrichaceae</taxon>
        <taxon>Trichodelitschia</taxon>
    </lineage>
</organism>
<name>A0A6G1HW07_9PEZI</name>
<dbReference type="GO" id="GO:0003676">
    <property type="term" value="F:nucleic acid binding"/>
    <property type="evidence" value="ECO:0007669"/>
    <property type="project" value="InterPro"/>
</dbReference>
<dbReference type="EMBL" id="ML996695">
    <property type="protein sequence ID" value="KAF2400238.1"/>
    <property type="molecule type" value="Genomic_DNA"/>
</dbReference>
<sequence>SRRSSGSSSPLTLDMSNLPQLITPAPPSNTLLITNLDNIAIFDTLTLESIREAIGQHATIVSWAPLKSFRRIIAVFANTEHATAARQKLDGEYILGSRARVYFGTHTEIRMPDEQHLKLPKADKLFFISPPPSPPHGWELRNEEPPNKAVHADDLAEALAKLRELNRPNGPEEDVLRSAHLRNRSRSSTLVYHPDDHGDDPDLPMISVEDTTDESEESPVSAEPRTLITHTTRPPVELM</sequence>
<gene>
    <name evidence="3" type="ORF">EJ06DRAFT_459960</name>
</gene>
<proteinExistence type="inferred from homology"/>
<dbReference type="GO" id="GO:0008597">
    <property type="term" value="F:calcium-dependent protein serine/threonine phosphatase regulator activity"/>
    <property type="evidence" value="ECO:0007669"/>
    <property type="project" value="TreeGrafter"/>
</dbReference>
<feature type="non-terminal residue" evidence="3">
    <location>
        <position position="1"/>
    </location>
</feature>
<dbReference type="SUPFAM" id="SSF54928">
    <property type="entry name" value="RNA-binding domain, RBD"/>
    <property type="match status" value="1"/>
</dbReference>
<dbReference type="GO" id="GO:0019722">
    <property type="term" value="P:calcium-mediated signaling"/>
    <property type="evidence" value="ECO:0007669"/>
    <property type="project" value="InterPro"/>
</dbReference>
<comment type="similarity">
    <text evidence="1">Belongs to the RCAN family.</text>
</comment>
<evidence type="ECO:0000256" key="2">
    <source>
        <dbReference type="SAM" id="MobiDB-lite"/>
    </source>
</evidence>
<feature type="non-terminal residue" evidence="3">
    <location>
        <position position="239"/>
    </location>
</feature>
<evidence type="ECO:0000256" key="1">
    <source>
        <dbReference type="ARBA" id="ARBA00008209"/>
    </source>
</evidence>
<feature type="region of interest" description="Disordered" evidence="2">
    <location>
        <begin position="164"/>
        <end position="239"/>
    </location>
</feature>
<dbReference type="OrthoDB" id="17212at2759"/>
<accession>A0A6G1HW07</accession>
<dbReference type="Gene3D" id="3.30.70.330">
    <property type="match status" value="1"/>
</dbReference>
<dbReference type="GO" id="GO:0005737">
    <property type="term" value="C:cytoplasm"/>
    <property type="evidence" value="ECO:0007669"/>
    <property type="project" value="TreeGrafter"/>
</dbReference>
<dbReference type="PANTHER" id="PTHR10300">
    <property type="entry name" value="CALCIPRESSIN"/>
    <property type="match status" value="1"/>
</dbReference>
<dbReference type="InterPro" id="IPR006931">
    <property type="entry name" value="Calcipressin"/>
</dbReference>
<protein>
    <submittedName>
        <fullName evidence="3">Calcipressin</fullName>
    </submittedName>
</protein>
<evidence type="ECO:0000313" key="4">
    <source>
        <dbReference type="Proteomes" id="UP000799640"/>
    </source>
</evidence>
<evidence type="ECO:0000313" key="3">
    <source>
        <dbReference type="EMBL" id="KAF2400238.1"/>
    </source>
</evidence>
<dbReference type="InterPro" id="IPR035979">
    <property type="entry name" value="RBD_domain_sf"/>
</dbReference>
<dbReference type="FunFam" id="3.30.70.330:FF:000503">
    <property type="entry name" value="Calcineurin binding protein, putative"/>
    <property type="match status" value="1"/>
</dbReference>
<reference evidence="3" key="1">
    <citation type="journal article" date="2020" name="Stud. Mycol.">
        <title>101 Dothideomycetes genomes: a test case for predicting lifestyles and emergence of pathogens.</title>
        <authorList>
            <person name="Haridas S."/>
            <person name="Albert R."/>
            <person name="Binder M."/>
            <person name="Bloem J."/>
            <person name="Labutti K."/>
            <person name="Salamov A."/>
            <person name="Andreopoulos B."/>
            <person name="Baker S."/>
            <person name="Barry K."/>
            <person name="Bills G."/>
            <person name="Bluhm B."/>
            <person name="Cannon C."/>
            <person name="Castanera R."/>
            <person name="Culley D."/>
            <person name="Daum C."/>
            <person name="Ezra D."/>
            <person name="Gonzalez J."/>
            <person name="Henrissat B."/>
            <person name="Kuo A."/>
            <person name="Liang C."/>
            <person name="Lipzen A."/>
            <person name="Lutzoni F."/>
            <person name="Magnuson J."/>
            <person name="Mondo S."/>
            <person name="Nolan M."/>
            <person name="Ohm R."/>
            <person name="Pangilinan J."/>
            <person name="Park H.-J."/>
            <person name="Ramirez L."/>
            <person name="Alfaro M."/>
            <person name="Sun H."/>
            <person name="Tritt A."/>
            <person name="Yoshinaga Y."/>
            <person name="Zwiers L.-H."/>
            <person name="Turgeon B."/>
            <person name="Goodwin S."/>
            <person name="Spatafora J."/>
            <person name="Crous P."/>
            <person name="Grigoriev I."/>
        </authorList>
    </citation>
    <scope>NUCLEOTIDE SEQUENCE</scope>
    <source>
        <strain evidence="3">CBS 262.69</strain>
    </source>
</reference>
<dbReference type="GO" id="GO:0005634">
    <property type="term" value="C:nucleus"/>
    <property type="evidence" value="ECO:0007669"/>
    <property type="project" value="TreeGrafter"/>
</dbReference>
<dbReference type="InterPro" id="IPR012677">
    <property type="entry name" value="Nucleotide-bd_a/b_plait_sf"/>
</dbReference>